<evidence type="ECO:0000256" key="2">
    <source>
        <dbReference type="ARBA" id="ARBA00022692"/>
    </source>
</evidence>
<comment type="subcellular location">
    <subcellularLocation>
        <location evidence="5">Cell membrane</location>
        <topology evidence="5">Multi-pass membrane protein</topology>
    </subcellularLocation>
    <subcellularLocation>
        <location evidence="1">Membrane</location>
        <topology evidence="1">Multi-pass membrane protein</topology>
    </subcellularLocation>
</comment>
<feature type="transmembrane region" description="Helical" evidence="5">
    <location>
        <begin position="120"/>
        <end position="140"/>
    </location>
</feature>
<feature type="transmembrane region" description="Helical" evidence="5">
    <location>
        <begin position="189"/>
        <end position="207"/>
    </location>
</feature>
<reference evidence="6 7" key="1">
    <citation type="submission" date="2019-03" db="EMBL/GenBank/DDBJ databases">
        <title>Ramlibacter henchirensis DSM 14656, whole genome shotgun sequence.</title>
        <authorList>
            <person name="Zhang X."/>
            <person name="Feng G."/>
            <person name="Zhu H."/>
        </authorList>
    </citation>
    <scope>NUCLEOTIDE SEQUENCE [LARGE SCALE GENOMIC DNA]</scope>
    <source>
        <strain evidence="6 7">DSM 14656</strain>
    </source>
</reference>
<dbReference type="RefSeq" id="WP_135265441.1">
    <property type="nucleotide sequence ID" value="NZ_SMLM01000004.1"/>
</dbReference>
<comment type="caution">
    <text evidence="6">The sequence shown here is derived from an EMBL/GenBank/DDBJ whole genome shotgun (WGS) entry which is preliminary data.</text>
</comment>
<sequence>MDYVLVLAFGLLGGTLGGIVGTGSSIVLMPVLVLAWGPVEAVPVMAIAAFLGNLGRVVAWRREVDWRAAGAFCIAALPAAALGVRTLLAIPEGVAETALGVFFLAMVPARHHLRQRGWRLSILQLAVLAAPLGFLTGIVVSTGPLQVPLFTAYGLERGGLLGTEALASLAVYAAKIATFAASAALPGKVVLEGLVAGSSLMAGSFIGRHVVLRLSQDTFRLLIDGLLVFSGLAMLVAALR</sequence>
<protein>
    <recommendedName>
        <fullName evidence="5">Probable membrane transporter protein</fullName>
    </recommendedName>
</protein>
<dbReference type="Proteomes" id="UP000298180">
    <property type="component" value="Unassembled WGS sequence"/>
</dbReference>
<keyword evidence="2 5" id="KW-0812">Transmembrane</keyword>
<name>A0A4Z0BIQ6_9BURK</name>
<dbReference type="InterPro" id="IPR002781">
    <property type="entry name" value="TM_pro_TauE-like"/>
</dbReference>
<feature type="transmembrane region" description="Helical" evidence="5">
    <location>
        <begin position="64"/>
        <end position="82"/>
    </location>
</feature>
<feature type="transmembrane region" description="Helical" evidence="5">
    <location>
        <begin position="160"/>
        <end position="182"/>
    </location>
</feature>
<feature type="transmembrane region" description="Helical" evidence="5">
    <location>
        <begin position="27"/>
        <end position="52"/>
    </location>
</feature>
<dbReference type="Pfam" id="PF01925">
    <property type="entry name" value="TauE"/>
    <property type="match status" value="1"/>
</dbReference>
<feature type="transmembrane region" description="Helical" evidence="5">
    <location>
        <begin position="88"/>
        <end position="108"/>
    </location>
</feature>
<dbReference type="AlphaFoldDB" id="A0A4Z0BIQ6"/>
<accession>A0A4Z0BIQ6</accession>
<evidence type="ECO:0000256" key="4">
    <source>
        <dbReference type="ARBA" id="ARBA00023136"/>
    </source>
</evidence>
<comment type="similarity">
    <text evidence="5">Belongs to the 4-toluene sulfonate uptake permease (TSUP) (TC 2.A.102) family.</text>
</comment>
<dbReference type="EMBL" id="SMLM01000004">
    <property type="protein sequence ID" value="TFY99215.1"/>
    <property type="molecule type" value="Genomic_DNA"/>
</dbReference>
<evidence type="ECO:0000256" key="1">
    <source>
        <dbReference type="ARBA" id="ARBA00004141"/>
    </source>
</evidence>
<evidence type="ECO:0000313" key="7">
    <source>
        <dbReference type="Proteomes" id="UP000298180"/>
    </source>
</evidence>
<gene>
    <name evidence="6" type="ORF">EZ313_21840</name>
</gene>
<feature type="transmembrane region" description="Helical" evidence="5">
    <location>
        <begin position="219"/>
        <end position="239"/>
    </location>
</feature>
<dbReference type="OrthoDB" id="119832at2"/>
<dbReference type="PANTHER" id="PTHR43483">
    <property type="entry name" value="MEMBRANE TRANSPORTER PROTEIN HI_0806-RELATED"/>
    <property type="match status" value="1"/>
</dbReference>
<keyword evidence="4 5" id="KW-0472">Membrane</keyword>
<evidence type="ECO:0000256" key="3">
    <source>
        <dbReference type="ARBA" id="ARBA00022989"/>
    </source>
</evidence>
<keyword evidence="5" id="KW-1003">Cell membrane</keyword>
<organism evidence="6 7">
    <name type="scientific">Ramlibacter henchirensis</name>
    <dbReference type="NCBI Taxonomy" id="204072"/>
    <lineage>
        <taxon>Bacteria</taxon>
        <taxon>Pseudomonadati</taxon>
        <taxon>Pseudomonadota</taxon>
        <taxon>Betaproteobacteria</taxon>
        <taxon>Burkholderiales</taxon>
        <taxon>Comamonadaceae</taxon>
        <taxon>Ramlibacter</taxon>
    </lineage>
</organism>
<dbReference type="GO" id="GO:0005886">
    <property type="term" value="C:plasma membrane"/>
    <property type="evidence" value="ECO:0007669"/>
    <property type="project" value="UniProtKB-SubCell"/>
</dbReference>
<evidence type="ECO:0000256" key="5">
    <source>
        <dbReference type="RuleBase" id="RU363041"/>
    </source>
</evidence>
<dbReference type="PANTHER" id="PTHR43483:SF3">
    <property type="entry name" value="MEMBRANE TRANSPORTER PROTEIN HI_0806-RELATED"/>
    <property type="match status" value="1"/>
</dbReference>
<proteinExistence type="inferred from homology"/>
<keyword evidence="3 5" id="KW-1133">Transmembrane helix</keyword>
<evidence type="ECO:0000313" key="6">
    <source>
        <dbReference type="EMBL" id="TFY99215.1"/>
    </source>
</evidence>
<keyword evidence="7" id="KW-1185">Reference proteome</keyword>